<dbReference type="Proteomes" id="UP001287356">
    <property type="component" value="Unassembled WGS sequence"/>
</dbReference>
<comment type="caution">
    <text evidence="2">The sequence shown here is derived from an EMBL/GenBank/DDBJ whole genome shotgun (WGS) entry which is preliminary data.</text>
</comment>
<dbReference type="EMBL" id="JAULSN010000001">
    <property type="protein sequence ID" value="KAK3382908.1"/>
    <property type="molecule type" value="Genomic_DNA"/>
</dbReference>
<name>A0AAE0NJX7_9PEZI</name>
<evidence type="ECO:0000313" key="3">
    <source>
        <dbReference type="Proteomes" id="UP001287356"/>
    </source>
</evidence>
<keyword evidence="3" id="KW-1185">Reference proteome</keyword>
<gene>
    <name evidence="2" type="ORF">B0T24DRAFT_27402</name>
</gene>
<organism evidence="2 3">
    <name type="scientific">Lasiosphaeria ovina</name>
    <dbReference type="NCBI Taxonomy" id="92902"/>
    <lineage>
        <taxon>Eukaryota</taxon>
        <taxon>Fungi</taxon>
        <taxon>Dikarya</taxon>
        <taxon>Ascomycota</taxon>
        <taxon>Pezizomycotina</taxon>
        <taxon>Sordariomycetes</taxon>
        <taxon>Sordariomycetidae</taxon>
        <taxon>Sordariales</taxon>
        <taxon>Lasiosphaeriaceae</taxon>
        <taxon>Lasiosphaeria</taxon>
    </lineage>
</organism>
<proteinExistence type="predicted"/>
<reference evidence="2" key="1">
    <citation type="journal article" date="2023" name="Mol. Phylogenet. Evol.">
        <title>Genome-scale phylogeny and comparative genomics of the fungal order Sordariales.</title>
        <authorList>
            <person name="Hensen N."/>
            <person name="Bonometti L."/>
            <person name="Westerberg I."/>
            <person name="Brannstrom I.O."/>
            <person name="Guillou S."/>
            <person name="Cros-Aarteil S."/>
            <person name="Calhoun S."/>
            <person name="Haridas S."/>
            <person name="Kuo A."/>
            <person name="Mondo S."/>
            <person name="Pangilinan J."/>
            <person name="Riley R."/>
            <person name="LaButti K."/>
            <person name="Andreopoulos B."/>
            <person name="Lipzen A."/>
            <person name="Chen C."/>
            <person name="Yan M."/>
            <person name="Daum C."/>
            <person name="Ng V."/>
            <person name="Clum A."/>
            <person name="Steindorff A."/>
            <person name="Ohm R.A."/>
            <person name="Martin F."/>
            <person name="Silar P."/>
            <person name="Natvig D.O."/>
            <person name="Lalanne C."/>
            <person name="Gautier V."/>
            <person name="Ament-Velasquez S.L."/>
            <person name="Kruys A."/>
            <person name="Hutchinson M.I."/>
            <person name="Powell A.J."/>
            <person name="Barry K."/>
            <person name="Miller A.N."/>
            <person name="Grigoriev I.V."/>
            <person name="Debuchy R."/>
            <person name="Gladieux P."/>
            <person name="Hiltunen Thoren M."/>
            <person name="Johannesson H."/>
        </authorList>
    </citation>
    <scope>NUCLEOTIDE SEQUENCE</scope>
    <source>
        <strain evidence="2">CBS 958.72</strain>
    </source>
</reference>
<evidence type="ECO:0000256" key="1">
    <source>
        <dbReference type="SAM" id="SignalP"/>
    </source>
</evidence>
<protein>
    <submittedName>
        <fullName evidence="2">Uncharacterized protein</fullName>
    </submittedName>
</protein>
<dbReference type="AlphaFoldDB" id="A0AAE0NJX7"/>
<evidence type="ECO:0000313" key="2">
    <source>
        <dbReference type="EMBL" id="KAK3382908.1"/>
    </source>
</evidence>
<keyword evidence="1" id="KW-0732">Signal</keyword>
<feature type="signal peptide" evidence="1">
    <location>
        <begin position="1"/>
        <end position="26"/>
    </location>
</feature>
<reference evidence="2" key="2">
    <citation type="submission" date="2023-06" db="EMBL/GenBank/DDBJ databases">
        <authorList>
            <consortium name="Lawrence Berkeley National Laboratory"/>
            <person name="Haridas S."/>
            <person name="Hensen N."/>
            <person name="Bonometti L."/>
            <person name="Westerberg I."/>
            <person name="Brannstrom I.O."/>
            <person name="Guillou S."/>
            <person name="Cros-Aarteil S."/>
            <person name="Calhoun S."/>
            <person name="Kuo A."/>
            <person name="Mondo S."/>
            <person name="Pangilinan J."/>
            <person name="Riley R."/>
            <person name="Labutti K."/>
            <person name="Andreopoulos B."/>
            <person name="Lipzen A."/>
            <person name="Chen C."/>
            <person name="Yanf M."/>
            <person name="Daum C."/>
            <person name="Ng V."/>
            <person name="Clum A."/>
            <person name="Steindorff A."/>
            <person name="Ohm R."/>
            <person name="Martin F."/>
            <person name="Silar P."/>
            <person name="Natvig D."/>
            <person name="Lalanne C."/>
            <person name="Gautier V."/>
            <person name="Ament-Velasquez S.L."/>
            <person name="Kruys A."/>
            <person name="Hutchinson M.I."/>
            <person name="Powell A.J."/>
            <person name="Barry K."/>
            <person name="Miller A.N."/>
            <person name="Grigoriev I.V."/>
            <person name="Debuchy R."/>
            <person name="Gladieux P."/>
            <person name="Thoren M.H."/>
            <person name="Johannesson H."/>
        </authorList>
    </citation>
    <scope>NUCLEOTIDE SEQUENCE</scope>
    <source>
        <strain evidence="2">CBS 958.72</strain>
    </source>
</reference>
<feature type="chain" id="PRO_5041941538" evidence="1">
    <location>
        <begin position="27"/>
        <end position="183"/>
    </location>
</feature>
<sequence length="183" mass="19943">MYHNLLRTPILAFAIALATLIGAARCSPLAPIAPDSDVADSKHNVTIIPSFNVTKFAAAAMVLSHRNYYKFYVAYDPSEAPVHCWAVGTTLGEDLSSLPQTMCGDAGNDDDGNDTGVSFQWVRKRDGSSALVVARQISDSVLDEAVYIVPQNDTPVLGQGKFRHQVYAGPENFTVKALRFQFY</sequence>
<accession>A0AAE0NJX7</accession>